<sequence length="628" mass="69310">MAAAKVVLTKRADPAELRTIFLKYASIEKNGEFFMSPNDFVTRYLNIFGESQPNPKTVELLSGVVDQTKDGLISFQEFVAFESVLCAPDALFMVAFQLFDKAGKGEVTFEDVKQVFGQTTIHQHIPFNWDSEFVQLHFGRERKRHLTYAEFTQFLLEIQLEHAKQAFVQRDSARNGKVTAIDFRDIMVTIRPHVLTPFVEECLVAAAGGATSHQVSFSYFNGFNSLLNNMELIRKIYSTLAGNRKDVEVTKEEFVLAAQKFGQVTPMEVDILFQLADLYEPRGRMTLADIERIAPLEEGTLPFNLAEAQRQKASVDSSRPIVLQIAESAYRFGLGSIAGAVGATAVYPIDLVKTRMQNQRSTGSFVGELMYKNSFDCFKKVLRYEGFFGLYRGLLPQLLGVAPEKAIKLTVNDFVRDKFMHKDGSVPLAAEILAGGCGAKACFLRDIPFSAIYFPCYAHVKASFANEDGQISPGSLLLAGAIAGMPAASLVTPADVIKTRLQVAARAGQTTYSGVMDCFRKILREEGPKALWKGAGARVFRSSPQFGVTLLTYELLQRWFYIDFGGVKPVGSEPVPKSRIVLPAPHPDHIGGYRLAVATFAGIENKFGLYLPLFKPSTSAAQVTSGGP</sequence>
<evidence type="ECO:0000256" key="7">
    <source>
        <dbReference type="ARBA" id="ARBA00023136"/>
    </source>
</evidence>
<reference evidence="14" key="1">
    <citation type="submission" date="2025-08" db="UniProtKB">
        <authorList>
            <consortium name="RefSeq"/>
        </authorList>
    </citation>
    <scope>IDENTIFICATION</scope>
    <source>
        <tissue evidence="14">Blood</tissue>
    </source>
</reference>
<dbReference type="RefSeq" id="XP_053074400.1">
    <property type="nucleotide sequence ID" value="XM_053218425.1"/>
</dbReference>
<evidence type="ECO:0000313" key="13">
    <source>
        <dbReference type="Proteomes" id="UP001652583"/>
    </source>
</evidence>
<evidence type="ECO:0000256" key="3">
    <source>
        <dbReference type="ARBA" id="ARBA00022692"/>
    </source>
</evidence>
<keyword evidence="6" id="KW-0496">Mitochondrion</keyword>
<comment type="catalytic activity">
    <reaction evidence="10">
        <text>3-sulfino-L-alanine(out) + L-glutamate(in) + H(+)(in) = 3-sulfino-L-alanine(in) + L-glutamate(out) + H(+)(out)</text>
        <dbReference type="Rhea" id="RHEA:70967"/>
        <dbReference type="ChEBI" id="CHEBI:15378"/>
        <dbReference type="ChEBI" id="CHEBI:29985"/>
        <dbReference type="ChEBI" id="CHEBI:61085"/>
    </reaction>
</comment>
<dbReference type="InterPro" id="IPR051028">
    <property type="entry name" value="Mito_Solute_Carrier"/>
</dbReference>
<feature type="repeat" description="Solcar" evidence="11">
    <location>
        <begin position="326"/>
        <end position="418"/>
    </location>
</feature>
<keyword evidence="13" id="KW-1185">Reference proteome</keyword>
<evidence type="ECO:0000256" key="11">
    <source>
        <dbReference type="PROSITE-ProRule" id="PRU00282"/>
    </source>
</evidence>
<dbReference type="Pfam" id="PF00153">
    <property type="entry name" value="Mito_carr"/>
    <property type="match status" value="2"/>
</dbReference>
<proteinExistence type="inferred from homology"/>
<dbReference type="PANTHER" id="PTHR45678:SF12">
    <property type="entry name" value="ELECTROGENIC ASPARTATE_GLUTAMATE ANTIPORTER SLC25A13, MITOCHONDRIAL"/>
    <property type="match status" value="1"/>
</dbReference>
<dbReference type="Gene3D" id="1.50.40.10">
    <property type="entry name" value="Mitochondrial carrier domain"/>
    <property type="match status" value="2"/>
</dbReference>
<feature type="domain" description="EF-hand" evidence="12">
    <location>
        <begin position="87"/>
        <end position="122"/>
    </location>
</feature>
<dbReference type="InterPro" id="IPR018108">
    <property type="entry name" value="MCP_transmembrane"/>
</dbReference>
<dbReference type="PROSITE" id="PS50222">
    <property type="entry name" value="EF_HAND_2"/>
    <property type="match status" value="2"/>
</dbReference>
<dbReference type="PANTHER" id="PTHR45678">
    <property type="entry name" value="MITOCHONDRIAL 2-OXODICARBOXYLATE CARRIER 1-RELATED"/>
    <property type="match status" value="1"/>
</dbReference>
<evidence type="ECO:0000256" key="4">
    <source>
        <dbReference type="ARBA" id="ARBA00022792"/>
    </source>
</evidence>
<organism evidence="13 14">
    <name type="scientific">Acinonyx jubatus</name>
    <name type="common">Cheetah</name>
    <dbReference type="NCBI Taxonomy" id="32536"/>
    <lineage>
        <taxon>Eukaryota</taxon>
        <taxon>Metazoa</taxon>
        <taxon>Chordata</taxon>
        <taxon>Craniata</taxon>
        <taxon>Vertebrata</taxon>
        <taxon>Euteleostomi</taxon>
        <taxon>Mammalia</taxon>
        <taxon>Eutheria</taxon>
        <taxon>Laurasiatheria</taxon>
        <taxon>Carnivora</taxon>
        <taxon>Feliformia</taxon>
        <taxon>Felidae</taxon>
        <taxon>Felinae</taxon>
        <taxon>Acinonyx</taxon>
    </lineage>
</organism>
<evidence type="ECO:0000256" key="2">
    <source>
        <dbReference type="ARBA" id="ARBA00006375"/>
    </source>
</evidence>
<dbReference type="InterPro" id="IPR023395">
    <property type="entry name" value="MCP_dom_sf"/>
</dbReference>
<comment type="catalytic activity">
    <reaction evidence="8">
        <text>3-sulfino-L-alanine(out) + L-aspartate(in) = 3-sulfino-L-alanine(in) + L-aspartate(out)</text>
        <dbReference type="Rhea" id="RHEA:70975"/>
        <dbReference type="ChEBI" id="CHEBI:29991"/>
        <dbReference type="ChEBI" id="CHEBI:61085"/>
    </reaction>
</comment>
<dbReference type="InterPro" id="IPR011992">
    <property type="entry name" value="EF-hand-dom_pair"/>
</dbReference>
<evidence type="ECO:0000313" key="14">
    <source>
        <dbReference type="RefSeq" id="XP_053074400.1"/>
    </source>
</evidence>
<evidence type="ECO:0000256" key="10">
    <source>
        <dbReference type="ARBA" id="ARBA00048652"/>
    </source>
</evidence>
<dbReference type="Proteomes" id="UP001652583">
    <property type="component" value="Chromosome A2"/>
</dbReference>
<dbReference type="InterPro" id="IPR002048">
    <property type="entry name" value="EF_hand_dom"/>
</dbReference>
<dbReference type="PROSITE" id="PS50920">
    <property type="entry name" value="SOLCAR"/>
    <property type="match status" value="2"/>
</dbReference>
<dbReference type="GeneID" id="106970009"/>
<dbReference type="SUPFAM" id="SSF103506">
    <property type="entry name" value="Mitochondrial carrier"/>
    <property type="match status" value="1"/>
</dbReference>
<gene>
    <name evidence="14" type="primary">SLC25A13</name>
</gene>
<feature type="repeat" description="Solcar" evidence="11">
    <location>
        <begin position="471"/>
        <end position="559"/>
    </location>
</feature>
<evidence type="ECO:0000259" key="12">
    <source>
        <dbReference type="PROSITE" id="PS50222"/>
    </source>
</evidence>
<accession>A0ABM3PRU3</accession>
<evidence type="ECO:0000256" key="1">
    <source>
        <dbReference type="ARBA" id="ARBA00004448"/>
    </source>
</evidence>
<name>A0ABM3PRU3_ACIJB</name>
<dbReference type="Gene3D" id="1.10.238.10">
    <property type="entry name" value="EF-hand"/>
    <property type="match status" value="2"/>
</dbReference>
<evidence type="ECO:0000256" key="8">
    <source>
        <dbReference type="ARBA" id="ARBA00037019"/>
    </source>
</evidence>
<keyword evidence="5" id="KW-1133">Transmembrane helix</keyword>
<comment type="subcellular location">
    <subcellularLocation>
        <location evidence="1">Mitochondrion inner membrane</location>
        <topology evidence="1">Multi-pass membrane protein</topology>
    </subcellularLocation>
</comment>
<keyword evidence="4" id="KW-0999">Mitochondrion inner membrane</keyword>
<keyword evidence="7 11" id="KW-0472">Membrane</keyword>
<comment type="catalytic activity">
    <reaction evidence="9">
        <text>L-aspartate(in) + L-glutamate(out) + H(+)(out) = L-aspartate(out) + L-glutamate(in) + H(+)(in)</text>
        <dbReference type="Rhea" id="RHEA:70783"/>
        <dbReference type="ChEBI" id="CHEBI:15378"/>
        <dbReference type="ChEBI" id="CHEBI:29985"/>
        <dbReference type="ChEBI" id="CHEBI:29991"/>
    </reaction>
</comment>
<evidence type="ECO:0000256" key="5">
    <source>
        <dbReference type="ARBA" id="ARBA00022989"/>
    </source>
</evidence>
<evidence type="ECO:0000256" key="6">
    <source>
        <dbReference type="ARBA" id="ARBA00023128"/>
    </source>
</evidence>
<evidence type="ECO:0000256" key="9">
    <source>
        <dbReference type="ARBA" id="ARBA00047487"/>
    </source>
</evidence>
<dbReference type="SUPFAM" id="SSF47473">
    <property type="entry name" value="EF-hand"/>
    <property type="match status" value="2"/>
</dbReference>
<protein>
    <submittedName>
        <fullName evidence="14">Electrogenic aspartate/glutamate antiporter SLC25A13, mitochondrial isoform X3</fullName>
    </submittedName>
</protein>
<feature type="domain" description="EF-hand" evidence="12">
    <location>
        <begin position="158"/>
        <end position="193"/>
    </location>
</feature>
<comment type="similarity">
    <text evidence="2">Belongs to the mitochondrial carrier (TC 2.A.29) family.</text>
</comment>
<keyword evidence="3 11" id="KW-0812">Transmembrane</keyword>